<accession>A0ABP4P7Y2</accession>
<proteinExistence type="predicted"/>
<dbReference type="InterPro" id="IPR011109">
    <property type="entry name" value="DNA_bind_recombinase_dom"/>
</dbReference>
<feature type="domain" description="Recombinase" evidence="2">
    <location>
        <begin position="25"/>
        <end position="67"/>
    </location>
</feature>
<sequence>MAAARDRGVRLGRPPAALPEGAPRAAELRAAGNSLAQIAAALNAEQVATPSGRGQWTKSSVQYVLTRYDQERADDG</sequence>
<reference evidence="4" key="1">
    <citation type="journal article" date="2019" name="Int. J. Syst. Evol. Microbiol.">
        <title>The Global Catalogue of Microorganisms (GCM) 10K type strain sequencing project: providing services to taxonomists for standard genome sequencing and annotation.</title>
        <authorList>
            <consortium name="The Broad Institute Genomics Platform"/>
            <consortium name="The Broad Institute Genome Sequencing Center for Infectious Disease"/>
            <person name="Wu L."/>
            <person name="Ma J."/>
        </authorList>
    </citation>
    <scope>NUCLEOTIDE SEQUENCE [LARGE SCALE GENOMIC DNA]</scope>
    <source>
        <strain evidence="4">JCM 15933</strain>
    </source>
</reference>
<dbReference type="Proteomes" id="UP001501470">
    <property type="component" value="Unassembled WGS sequence"/>
</dbReference>
<evidence type="ECO:0000313" key="3">
    <source>
        <dbReference type="EMBL" id="GAA1575480.1"/>
    </source>
</evidence>
<evidence type="ECO:0000313" key="4">
    <source>
        <dbReference type="Proteomes" id="UP001501470"/>
    </source>
</evidence>
<feature type="region of interest" description="Disordered" evidence="1">
    <location>
        <begin position="1"/>
        <end position="23"/>
    </location>
</feature>
<evidence type="ECO:0000256" key="1">
    <source>
        <dbReference type="SAM" id="MobiDB-lite"/>
    </source>
</evidence>
<comment type="caution">
    <text evidence="3">The sequence shown here is derived from an EMBL/GenBank/DDBJ whole genome shotgun (WGS) entry which is preliminary data.</text>
</comment>
<dbReference type="Pfam" id="PF07508">
    <property type="entry name" value="Recombinase"/>
    <property type="match status" value="1"/>
</dbReference>
<gene>
    <name evidence="3" type="ORF">GCM10009827_116650</name>
</gene>
<keyword evidence="4" id="KW-1185">Reference proteome</keyword>
<organism evidence="3 4">
    <name type="scientific">Dactylosporangium maewongense</name>
    <dbReference type="NCBI Taxonomy" id="634393"/>
    <lineage>
        <taxon>Bacteria</taxon>
        <taxon>Bacillati</taxon>
        <taxon>Actinomycetota</taxon>
        <taxon>Actinomycetes</taxon>
        <taxon>Micromonosporales</taxon>
        <taxon>Micromonosporaceae</taxon>
        <taxon>Dactylosporangium</taxon>
    </lineage>
</organism>
<evidence type="ECO:0000259" key="2">
    <source>
        <dbReference type="Pfam" id="PF07508"/>
    </source>
</evidence>
<name>A0ABP4P7Y2_9ACTN</name>
<dbReference type="EMBL" id="BAAAQD010000055">
    <property type="protein sequence ID" value="GAA1575480.1"/>
    <property type="molecule type" value="Genomic_DNA"/>
</dbReference>
<protein>
    <recommendedName>
        <fullName evidence="2">Recombinase domain-containing protein</fullName>
    </recommendedName>
</protein>